<protein>
    <submittedName>
        <fullName evidence="2">Uncharacterized protein</fullName>
    </submittedName>
</protein>
<name>A0ABR0JQ01_9EURO</name>
<dbReference type="Proteomes" id="UP001345691">
    <property type="component" value="Unassembled WGS sequence"/>
</dbReference>
<gene>
    <name evidence="2" type="ORF">LTR69_000184</name>
</gene>
<proteinExistence type="predicted"/>
<keyword evidence="3" id="KW-1185">Reference proteome</keyword>
<feature type="compositionally biased region" description="Basic and acidic residues" evidence="1">
    <location>
        <begin position="135"/>
        <end position="151"/>
    </location>
</feature>
<evidence type="ECO:0000256" key="1">
    <source>
        <dbReference type="SAM" id="MobiDB-lite"/>
    </source>
</evidence>
<feature type="compositionally biased region" description="Basic and acidic residues" evidence="1">
    <location>
        <begin position="59"/>
        <end position="102"/>
    </location>
</feature>
<feature type="region of interest" description="Disordered" evidence="1">
    <location>
        <begin position="39"/>
        <end position="151"/>
    </location>
</feature>
<organism evidence="2 3">
    <name type="scientific">Exophiala sideris</name>
    <dbReference type="NCBI Taxonomy" id="1016849"/>
    <lineage>
        <taxon>Eukaryota</taxon>
        <taxon>Fungi</taxon>
        <taxon>Dikarya</taxon>
        <taxon>Ascomycota</taxon>
        <taxon>Pezizomycotina</taxon>
        <taxon>Eurotiomycetes</taxon>
        <taxon>Chaetothyriomycetidae</taxon>
        <taxon>Chaetothyriales</taxon>
        <taxon>Herpotrichiellaceae</taxon>
        <taxon>Exophiala</taxon>
    </lineage>
</organism>
<dbReference type="EMBL" id="JAVRRF010000001">
    <property type="protein sequence ID" value="KAK5068066.1"/>
    <property type="molecule type" value="Genomic_DNA"/>
</dbReference>
<evidence type="ECO:0000313" key="2">
    <source>
        <dbReference type="EMBL" id="KAK5068066.1"/>
    </source>
</evidence>
<reference evidence="2 3" key="1">
    <citation type="submission" date="2023-08" db="EMBL/GenBank/DDBJ databases">
        <title>Black Yeasts Isolated from many extreme environments.</title>
        <authorList>
            <person name="Coleine C."/>
            <person name="Stajich J.E."/>
            <person name="Selbmann L."/>
        </authorList>
    </citation>
    <scope>NUCLEOTIDE SEQUENCE [LARGE SCALE GENOMIC DNA]</scope>
    <source>
        <strain evidence="2 3">CCFEE 6328</strain>
    </source>
</reference>
<evidence type="ECO:0000313" key="3">
    <source>
        <dbReference type="Proteomes" id="UP001345691"/>
    </source>
</evidence>
<accession>A0ABR0JQ01</accession>
<comment type="caution">
    <text evidence="2">The sequence shown here is derived from an EMBL/GenBank/DDBJ whole genome shotgun (WGS) entry which is preliminary data.</text>
</comment>
<sequence>MPVPVRVSVLVAASLAVYENPHVRAWVDRTRQKIAMSLHSLGDEIDPPRFTRQKSNDASMHEEKGTDAEERRRQAIAEIMERGRVMEERRKRRKSSDNEKTRSPSFDNLVDDDGALRSSAGAEPSTAAKASGVDRSNENIKQRGVHSEAEDLHEPVDDDLPLHHLSSCQDENVWESRYEQEMREAWNIPLSDKRIELPSTHASESLIDLTPTTENAPDPEISIPSAEYLHRQLEPSEYFSAAASNSTHTLSDGSSIHLLPPRTAIPVSSHSPNSASIAPSVDGSISSIHASEADDNSDDVLSEIGDGICTPASVWTDVGSAVSGEHLL</sequence>